<gene>
    <name evidence="1" type="ORF">HTEP1355_LOCUS8324</name>
</gene>
<dbReference type="InterPro" id="IPR015797">
    <property type="entry name" value="NUDIX_hydrolase-like_dom_sf"/>
</dbReference>
<accession>A0A7S0YUN2</accession>
<dbReference type="Gene3D" id="3.90.79.10">
    <property type="entry name" value="Nucleoside Triphosphate Pyrophosphohydrolase"/>
    <property type="match status" value="1"/>
</dbReference>
<dbReference type="EMBL" id="HBFN01014443">
    <property type="protein sequence ID" value="CAD8794690.1"/>
    <property type="molecule type" value="Transcribed_RNA"/>
</dbReference>
<sequence>MLRPSLGGPAHPIMKMERRAGMLFGVPLYGVHINGVVRKKGGEEYVWVAKRSEGKVLYPGLYDQMVSHHQASRRGGTYVWYPNGSFLYNTVCAAQREAAVSEALVGGIRATGLVSYRYETAQGLVTKVLHVYDMELPEDWRPFNGNGEIDGFTLMKVPDMLNDMRNHPENWKPNSMIVNIDLAMRRGYITPDDPDYLALAHSLRVSEPHLDLEHYMRSMGTLRGPS</sequence>
<reference evidence="1" key="1">
    <citation type="submission" date="2021-01" db="EMBL/GenBank/DDBJ databases">
        <authorList>
            <person name="Corre E."/>
            <person name="Pelletier E."/>
            <person name="Niang G."/>
            <person name="Scheremetjew M."/>
            <person name="Finn R."/>
            <person name="Kale V."/>
            <person name="Holt S."/>
            <person name="Cochrane G."/>
            <person name="Meng A."/>
            <person name="Brown T."/>
            <person name="Cohen L."/>
        </authorList>
    </citation>
    <scope>NUCLEOTIDE SEQUENCE</scope>
    <source>
        <strain evidence="1">CCMP443</strain>
    </source>
</reference>
<dbReference type="CDD" id="cd03676">
    <property type="entry name" value="NUDIX_Tnr3_like"/>
    <property type="match status" value="1"/>
</dbReference>
<dbReference type="AlphaFoldDB" id="A0A7S0YUN2"/>
<proteinExistence type="predicted"/>
<protein>
    <submittedName>
        <fullName evidence="1">Uncharacterized protein</fullName>
    </submittedName>
</protein>
<evidence type="ECO:0000313" key="1">
    <source>
        <dbReference type="EMBL" id="CAD8794690.1"/>
    </source>
</evidence>
<organism evidence="1">
    <name type="scientific">Hemiselmis tepida</name>
    <dbReference type="NCBI Taxonomy" id="464990"/>
    <lineage>
        <taxon>Eukaryota</taxon>
        <taxon>Cryptophyceae</taxon>
        <taxon>Cryptomonadales</taxon>
        <taxon>Hemiselmidaceae</taxon>
        <taxon>Hemiselmis</taxon>
    </lineage>
</organism>
<name>A0A7S0YUN2_9CRYP</name>
<dbReference type="SUPFAM" id="SSF55811">
    <property type="entry name" value="Nudix"/>
    <property type="match status" value="1"/>
</dbReference>